<dbReference type="AlphaFoldDB" id="A0A158PD87"/>
<dbReference type="InterPro" id="IPR050235">
    <property type="entry name" value="CK1_Ser-Thr_kinase"/>
</dbReference>
<organism evidence="6">
    <name type="scientific">Angiostrongylus costaricensis</name>
    <name type="common">Nematode worm</name>
    <dbReference type="NCBI Taxonomy" id="334426"/>
    <lineage>
        <taxon>Eukaryota</taxon>
        <taxon>Metazoa</taxon>
        <taxon>Ecdysozoa</taxon>
        <taxon>Nematoda</taxon>
        <taxon>Chromadorea</taxon>
        <taxon>Rhabditida</taxon>
        <taxon>Rhabditina</taxon>
        <taxon>Rhabditomorpha</taxon>
        <taxon>Strongyloidea</taxon>
        <taxon>Metastrongylidae</taxon>
        <taxon>Angiostrongylus</taxon>
    </lineage>
</organism>
<reference evidence="4 5" key="2">
    <citation type="submission" date="2018-11" db="EMBL/GenBank/DDBJ databases">
        <authorList>
            <consortium name="Pathogen Informatics"/>
        </authorList>
    </citation>
    <scope>NUCLEOTIDE SEQUENCE [LARGE SCALE GENOMIC DNA]</scope>
    <source>
        <strain evidence="4 5">Costa Rica</strain>
    </source>
</reference>
<dbReference type="SUPFAM" id="SSF56112">
    <property type="entry name" value="Protein kinase-like (PK-like)"/>
    <property type="match status" value="1"/>
</dbReference>
<reference evidence="6" key="1">
    <citation type="submission" date="2016-04" db="UniProtKB">
        <authorList>
            <consortium name="WormBaseParasite"/>
        </authorList>
    </citation>
    <scope>IDENTIFICATION</scope>
</reference>
<name>A0A158PD87_ANGCS</name>
<feature type="compositionally biased region" description="Polar residues" evidence="2">
    <location>
        <begin position="630"/>
        <end position="644"/>
    </location>
</feature>
<dbReference type="GO" id="GO:0004674">
    <property type="term" value="F:protein serine/threonine kinase activity"/>
    <property type="evidence" value="ECO:0007669"/>
    <property type="project" value="UniProtKB-EC"/>
</dbReference>
<gene>
    <name evidence="4" type="ORF">ACOC_LOCUS381</name>
</gene>
<feature type="compositionally biased region" description="Basic and acidic residues" evidence="2">
    <location>
        <begin position="618"/>
        <end position="627"/>
    </location>
</feature>
<dbReference type="PROSITE" id="PS50011">
    <property type="entry name" value="PROTEIN_KINASE_DOM"/>
    <property type="match status" value="1"/>
</dbReference>
<dbReference type="Proteomes" id="UP000267027">
    <property type="component" value="Unassembled WGS sequence"/>
</dbReference>
<dbReference type="SMART" id="SM00220">
    <property type="entry name" value="S_TKc"/>
    <property type="match status" value="1"/>
</dbReference>
<evidence type="ECO:0000313" key="4">
    <source>
        <dbReference type="EMBL" id="VDM51966.1"/>
    </source>
</evidence>
<dbReference type="InterPro" id="IPR008271">
    <property type="entry name" value="Ser/Thr_kinase_AS"/>
</dbReference>
<dbReference type="EMBL" id="UYYA01000036">
    <property type="protein sequence ID" value="VDM51966.1"/>
    <property type="molecule type" value="Genomic_DNA"/>
</dbReference>
<dbReference type="STRING" id="334426.A0A158PD87"/>
<dbReference type="WBParaSite" id="ACOC_0000038001-mRNA-1">
    <property type="protein sequence ID" value="ACOC_0000038001-mRNA-1"/>
    <property type="gene ID" value="ACOC_0000038001"/>
</dbReference>
<feature type="compositionally biased region" description="Polar residues" evidence="2">
    <location>
        <begin position="574"/>
        <end position="589"/>
    </location>
</feature>
<evidence type="ECO:0000313" key="5">
    <source>
        <dbReference type="Proteomes" id="UP000267027"/>
    </source>
</evidence>
<dbReference type="Pfam" id="PF00069">
    <property type="entry name" value="Pkinase"/>
    <property type="match status" value="1"/>
</dbReference>
<accession>A0A158PD87</accession>
<proteinExistence type="predicted"/>
<dbReference type="EC" id="2.7.11.1" evidence="1"/>
<dbReference type="PROSITE" id="PS00108">
    <property type="entry name" value="PROTEIN_KINASE_ST"/>
    <property type="match status" value="1"/>
</dbReference>
<dbReference type="PANTHER" id="PTHR11909">
    <property type="entry name" value="CASEIN KINASE-RELATED"/>
    <property type="match status" value="1"/>
</dbReference>
<dbReference type="OrthoDB" id="2687620at2759"/>
<feature type="region of interest" description="Disordered" evidence="2">
    <location>
        <begin position="570"/>
        <end position="658"/>
    </location>
</feature>
<evidence type="ECO:0000259" key="3">
    <source>
        <dbReference type="PROSITE" id="PS50011"/>
    </source>
</evidence>
<evidence type="ECO:0000313" key="6">
    <source>
        <dbReference type="WBParaSite" id="ACOC_0000038001-mRNA-1"/>
    </source>
</evidence>
<dbReference type="InterPro" id="IPR000719">
    <property type="entry name" value="Prot_kinase_dom"/>
</dbReference>
<dbReference type="InterPro" id="IPR011009">
    <property type="entry name" value="Kinase-like_dom_sf"/>
</dbReference>
<evidence type="ECO:0000256" key="2">
    <source>
        <dbReference type="SAM" id="MobiDB-lite"/>
    </source>
</evidence>
<feature type="domain" description="Protein kinase" evidence="3">
    <location>
        <begin position="267"/>
        <end position="529"/>
    </location>
</feature>
<evidence type="ECO:0000256" key="1">
    <source>
        <dbReference type="ARBA" id="ARBA00012513"/>
    </source>
</evidence>
<keyword evidence="5" id="KW-1185">Reference proteome</keyword>
<sequence length="658" mass="73945">MPSTVSQSRIGGRSAPSNACTVIAVRMAEVIHRTDTRMPTAIFGKQTCPHRVISCLVNAILDGNSIHEEAVRQRANGVQNFTIPDAIRACKNAVMEVDFCTVPGPLNKELPFYISAIIKRYEITNIEGAVIATVYADNVGELCHWLCLNIFHESQLQPCRTRTSGSDSGSDSVITKEKKTEVLPVAAKKPVMPGALVKSRHQPKWYNVEILREERPDLFGADGKMAIEREEAALMDMFIRDKSDLQTGDLIITDDNLDEEDRHFNRYEVQLKYNEGSNETQEKGTLYAMKIGIRPNSANITLRMKRELRVLNDLRKCKCPFAPIVLDSGRVADLPFIVMNLLDRNLEKLREQIKVFKPALVFYIAMEAMSALGFLHSLKYIHRDVKLTNICIGAGPATGRIYLIDYGDAVKQGKKIRYGTPDVFTLPYWSLDAHKRSAAHQRGDAESWFYMIADLLSPGCLPWYRMSSEAEVQAAKAALWKEGGQRLTENLHIHMLQEVVRTSGENFDHHLARTIARDGIISHLKGPLMLDWAPNVCVNIPVIQQKIFDQKKVKLAILKKKTMKELQNMERSVGLNNAPSSIPTGTKQGVQRKTKSRKSQTDGSKSIANEPKSLRNLPDMKADEARSVRRSSASNIDQVKSMKNSADEKILHRSRTKK</sequence>
<dbReference type="GO" id="GO:0005524">
    <property type="term" value="F:ATP binding"/>
    <property type="evidence" value="ECO:0007669"/>
    <property type="project" value="InterPro"/>
</dbReference>
<dbReference type="Gene3D" id="1.10.510.10">
    <property type="entry name" value="Transferase(Phosphotransferase) domain 1"/>
    <property type="match status" value="1"/>
</dbReference>
<protein>
    <recommendedName>
        <fullName evidence="1">non-specific serine/threonine protein kinase</fullName>
        <ecNumber evidence="1">2.7.11.1</ecNumber>
    </recommendedName>
</protein>